<feature type="transmembrane region" description="Helical" evidence="5">
    <location>
        <begin position="20"/>
        <end position="39"/>
    </location>
</feature>
<dbReference type="OrthoDB" id="9180256at2"/>
<dbReference type="InterPro" id="IPR020846">
    <property type="entry name" value="MFS_dom"/>
</dbReference>
<dbReference type="SUPFAM" id="SSF103473">
    <property type="entry name" value="MFS general substrate transporter"/>
    <property type="match status" value="1"/>
</dbReference>
<accession>A0A1D8B2P0</accession>
<feature type="transmembrane region" description="Helical" evidence="5">
    <location>
        <begin position="367"/>
        <end position="392"/>
    </location>
</feature>
<protein>
    <submittedName>
        <fullName evidence="7">MFS transporter</fullName>
    </submittedName>
</protein>
<evidence type="ECO:0000313" key="7">
    <source>
        <dbReference type="EMBL" id="AOS47428.1"/>
    </source>
</evidence>
<reference evidence="7 8" key="1">
    <citation type="submission" date="2016-09" db="EMBL/GenBank/DDBJ databases">
        <title>Complete genome sequence of Actinomyces hongkongensis HKU8.</title>
        <authorList>
            <person name="Gao Y.-X."/>
            <person name="Zhou Y.-Y."/>
            <person name="Xie Y."/>
            <person name="Wang M."/>
            <person name="Wang S.-J."/>
            <person name="Shen S.-G."/>
        </authorList>
    </citation>
    <scope>NUCLEOTIDE SEQUENCE [LARGE SCALE GENOMIC DNA]</scope>
    <source>
        <strain evidence="7 8">HKU8</strain>
    </source>
</reference>
<dbReference type="PROSITE" id="PS50850">
    <property type="entry name" value="MFS"/>
    <property type="match status" value="1"/>
</dbReference>
<dbReference type="STRING" id="178339.BH719_05800"/>
<dbReference type="PANTHER" id="PTHR23542:SF1">
    <property type="entry name" value="MAJOR FACILITATOR SUPERFAMILY (MFS) PROFILE DOMAIN-CONTAINING PROTEIN"/>
    <property type="match status" value="1"/>
</dbReference>
<dbReference type="EMBL" id="CP017298">
    <property type="protein sequence ID" value="AOS47428.1"/>
    <property type="molecule type" value="Genomic_DNA"/>
</dbReference>
<evidence type="ECO:0000256" key="2">
    <source>
        <dbReference type="ARBA" id="ARBA00022692"/>
    </source>
</evidence>
<dbReference type="Pfam" id="PF07690">
    <property type="entry name" value="MFS_1"/>
    <property type="match status" value="1"/>
</dbReference>
<dbReference type="Proteomes" id="UP000095214">
    <property type="component" value="Chromosome"/>
</dbReference>
<feature type="transmembrane region" description="Helical" evidence="5">
    <location>
        <begin position="105"/>
        <end position="125"/>
    </location>
</feature>
<keyword evidence="2 5" id="KW-0812">Transmembrane</keyword>
<feature type="domain" description="Major facilitator superfamily (MFS) profile" evidence="6">
    <location>
        <begin position="215"/>
        <end position="398"/>
    </location>
</feature>
<evidence type="ECO:0000313" key="8">
    <source>
        <dbReference type="Proteomes" id="UP000095214"/>
    </source>
</evidence>
<dbReference type="Gene3D" id="1.20.1250.20">
    <property type="entry name" value="MFS general substrate transporter like domains"/>
    <property type="match status" value="1"/>
</dbReference>
<evidence type="ECO:0000256" key="3">
    <source>
        <dbReference type="ARBA" id="ARBA00022989"/>
    </source>
</evidence>
<gene>
    <name evidence="7" type="ORF">BH719_05800</name>
</gene>
<dbReference type="GO" id="GO:0005886">
    <property type="term" value="C:plasma membrane"/>
    <property type="evidence" value="ECO:0007669"/>
    <property type="project" value="UniProtKB-SubCell"/>
</dbReference>
<feature type="transmembrane region" description="Helical" evidence="5">
    <location>
        <begin position="46"/>
        <end position="67"/>
    </location>
</feature>
<evidence type="ECO:0000256" key="4">
    <source>
        <dbReference type="ARBA" id="ARBA00023136"/>
    </source>
</evidence>
<keyword evidence="3 5" id="KW-1133">Transmembrane helix</keyword>
<organism evidence="7 8">
    <name type="scientific">Pauljensenia hongkongensis</name>
    <dbReference type="NCBI Taxonomy" id="178339"/>
    <lineage>
        <taxon>Bacteria</taxon>
        <taxon>Bacillati</taxon>
        <taxon>Actinomycetota</taxon>
        <taxon>Actinomycetes</taxon>
        <taxon>Actinomycetales</taxon>
        <taxon>Actinomycetaceae</taxon>
        <taxon>Pauljensenia</taxon>
    </lineage>
</organism>
<comment type="subcellular location">
    <subcellularLocation>
        <location evidence="1">Cell membrane</location>
        <topology evidence="1">Multi-pass membrane protein</topology>
    </subcellularLocation>
</comment>
<dbReference type="AlphaFoldDB" id="A0A1D8B2P0"/>
<dbReference type="PANTHER" id="PTHR23542">
    <property type="match status" value="1"/>
</dbReference>
<keyword evidence="8" id="KW-1185">Reference proteome</keyword>
<feature type="transmembrane region" description="Helical" evidence="5">
    <location>
        <begin position="248"/>
        <end position="268"/>
    </location>
</feature>
<evidence type="ECO:0000259" key="6">
    <source>
        <dbReference type="PROSITE" id="PS50850"/>
    </source>
</evidence>
<evidence type="ECO:0000256" key="1">
    <source>
        <dbReference type="ARBA" id="ARBA00004651"/>
    </source>
</evidence>
<feature type="transmembrane region" description="Helical" evidence="5">
    <location>
        <begin position="280"/>
        <end position="298"/>
    </location>
</feature>
<dbReference type="RefSeq" id="WP_009743871.1">
    <property type="nucleotide sequence ID" value="NZ_CP017298.1"/>
</dbReference>
<feature type="transmembrane region" description="Helical" evidence="5">
    <location>
        <begin position="79"/>
        <end position="98"/>
    </location>
</feature>
<dbReference type="GO" id="GO:0022857">
    <property type="term" value="F:transmembrane transporter activity"/>
    <property type="evidence" value="ECO:0007669"/>
    <property type="project" value="InterPro"/>
</dbReference>
<feature type="transmembrane region" description="Helical" evidence="5">
    <location>
        <begin position="216"/>
        <end position="242"/>
    </location>
</feature>
<feature type="transmembrane region" description="Helical" evidence="5">
    <location>
        <begin position="167"/>
        <end position="189"/>
    </location>
</feature>
<evidence type="ECO:0000256" key="5">
    <source>
        <dbReference type="SAM" id="Phobius"/>
    </source>
</evidence>
<name>A0A1D8B2P0_9ACTO</name>
<dbReference type="KEGG" id="phon:BH719_05800"/>
<dbReference type="InterPro" id="IPR011701">
    <property type="entry name" value="MFS"/>
</dbReference>
<sequence length="398" mass="40758">MLSPYLGVLRLERAWRFSAAGLVLRLPMSMVGISIILLVRAQYGSYALAGAVSAVNIIATACCAPALARLVDRRGQSRVMGPSWAVSSAAMAALLACAAVRAPEWLLFVSGAVAGATWGAPGALVRSRWAAVLDRADQLTTAYAYESAMDELVYILGPVLSTVLGTLVHPGAGVLLSVAFLAVGGALFLSGRDSEPEPTGGGEHGGRGSVIRMPAVAVMALTYIGMGTMLGANDVAVVAFAAERGAPAMSGVLLAVSSAASLLAGLVYGARSWRWPTWRLYKVCVVAIALGATAYLAASGLWTMALVMSVTGMAYAPTMTNVNMIVQKTVPPHRLTEGLTWMSTSLNMGASLGSALAGPAVDAGGSYGGYLVTVGSAWTMVLLMTVGVGALGKATAED</sequence>
<proteinExistence type="predicted"/>
<keyword evidence="4 5" id="KW-0472">Membrane</keyword>
<dbReference type="InterPro" id="IPR036259">
    <property type="entry name" value="MFS_trans_sf"/>
</dbReference>